<keyword evidence="3" id="KW-1185">Reference proteome</keyword>
<evidence type="ECO:0000313" key="2">
    <source>
        <dbReference type="Ensembl" id="ENSGEVP00005001431.1"/>
    </source>
</evidence>
<evidence type="ECO:0000259" key="1">
    <source>
        <dbReference type="Pfam" id="PF16297"/>
    </source>
</evidence>
<protein>
    <recommendedName>
        <fullName evidence="1">DUF4939 domain-containing protein</fullName>
    </recommendedName>
</protein>
<dbReference type="Proteomes" id="UP000694390">
    <property type="component" value="Unassembled WGS sequence"/>
</dbReference>
<reference evidence="2" key="1">
    <citation type="submission" date="2025-08" db="UniProtKB">
        <authorList>
            <consortium name="Ensembl"/>
        </authorList>
    </citation>
    <scope>IDENTIFICATION</scope>
</reference>
<dbReference type="InterPro" id="IPR032549">
    <property type="entry name" value="DUF4939"/>
</dbReference>
<sequence length="139" mass="15806">IIEIFLLFLHFLLAENQMLHKQLAQLWEENTILQAQVGPLLSGQDPAVPLHEHFDGNCQKFKGLLEQCYLLFLLCPQMHPTDEARVGLVISLLARKVLDWVSPLLEQDGPVLADWNSFLQAFSAIFDYPYCSRSVEAAL</sequence>
<dbReference type="OrthoDB" id="9445845at2759"/>
<evidence type="ECO:0000313" key="3">
    <source>
        <dbReference type="Proteomes" id="UP000694390"/>
    </source>
</evidence>
<dbReference type="Ensembl" id="ENSGEVT00005001514.1">
    <property type="protein sequence ID" value="ENSGEVP00005001431.1"/>
    <property type="gene ID" value="ENSGEVG00005001112.1"/>
</dbReference>
<proteinExistence type="predicted"/>
<dbReference type="AlphaFoldDB" id="A0A8C4VEU8"/>
<organism evidence="2 3">
    <name type="scientific">Gopherus evgoodei</name>
    <name type="common">Goodes thornscrub tortoise</name>
    <dbReference type="NCBI Taxonomy" id="1825980"/>
    <lineage>
        <taxon>Eukaryota</taxon>
        <taxon>Metazoa</taxon>
        <taxon>Chordata</taxon>
        <taxon>Craniata</taxon>
        <taxon>Vertebrata</taxon>
        <taxon>Euteleostomi</taxon>
        <taxon>Archelosauria</taxon>
        <taxon>Testudinata</taxon>
        <taxon>Testudines</taxon>
        <taxon>Cryptodira</taxon>
        <taxon>Durocryptodira</taxon>
        <taxon>Testudinoidea</taxon>
        <taxon>Testudinidae</taxon>
        <taxon>Gopherus</taxon>
    </lineage>
</organism>
<reference evidence="2" key="2">
    <citation type="submission" date="2025-09" db="UniProtKB">
        <authorList>
            <consortium name="Ensembl"/>
        </authorList>
    </citation>
    <scope>IDENTIFICATION</scope>
</reference>
<accession>A0A8C4VEU8</accession>
<dbReference type="GeneTree" id="ENSGT00990000205100"/>
<dbReference type="Pfam" id="PF16297">
    <property type="entry name" value="DUF4939"/>
    <property type="match status" value="1"/>
</dbReference>
<name>A0A8C4VEU8_9SAUR</name>
<feature type="domain" description="DUF4939" evidence="1">
    <location>
        <begin position="46"/>
        <end position="127"/>
    </location>
</feature>